<accession>A0A3R9PAD4</accession>
<evidence type="ECO:0000256" key="2">
    <source>
        <dbReference type="ARBA" id="ARBA00023163"/>
    </source>
</evidence>
<dbReference type="InterPro" id="IPR009025">
    <property type="entry name" value="RBP11-like_dimer"/>
</dbReference>
<comment type="similarity">
    <text evidence="3 4">Belongs to the archaeal Rpo11/eukaryotic RPB11/RPC19 RNA polymerase subunit family.</text>
</comment>
<dbReference type="PANTHER" id="PTHR13946">
    <property type="entry name" value="DNA-DIRECTED RNA POLYMERASE I,II,III"/>
    <property type="match status" value="1"/>
</dbReference>
<organism evidence="6 7">
    <name type="scientific">Candidatus Korarchaeum cryptofilum</name>
    <dbReference type="NCBI Taxonomy" id="498846"/>
    <lineage>
        <taxon>Archaea</taxon>
        <taxon>Thermoproteota</taxon>
        <taxon>Candidatus Korarchaeia</taxon>
        <taxon>Candidatus Korarchaeales</taxon>
        <taxon>Candidatus Korarchaeaceae</taxon>
        <taxon>Candidatus Korarchaeum</taxon>
    </lineage>
</organism>
<dbReference type="GO" id="GO:0003677">
    <property type="term" value="F:DNA binding"/>
    <property type="evidence" value="ECO:0007669"/>
    <property type="project" value="InterPro"/>
</dbReference>
<evidence type="ECO:0000256" key="1">
    <source>
        <dbReference type="ARBA" id="ARBA00022478"/>
    </source>
</evidence>
<dbReference type="GO" id="GO:0006351">
    <property type="term" value="P:DNA-templated transcription"/>
    <property type="evidence" value="ECO:0007669"/>
    <property type="project" value="UniProtKB-UniRule"/>
</dbReference>
<comment type="caution">
    <text evidence="6">The sequence shown here is derived from an EMBL/GenBank/DDBJ whole genome shotgun (WGS) entry which is preliminary data.</text>
</comment>
<keyword evidence="4" id="KW-0963">Cytoplasm</keyword>
<dbReference type="Pfam" id="PF13656">
    <property type="entry name" value="RNA_pol_L_2"/>
    <property type="match status" value="1"/>
</dbReference>
<keyword evidence="4" id="KW-0548">Nucleotidyltransferase</keyword>
<dbReference type="PROSITE" id="PS01154">
    <property type="entry name" value="RNA_POL_L_13KD"/>
    <property type="match status" value="1"/>
</dbReference>
<dbReference type="Proteomes" id="UP000278149">
    <property type="component" value="Unassembled WGS sequence"/>
</dbReference>
<evidence type="ECO:0000256" key="3">
    <source>
        <dbReference type="ARBA" id="ARBA00025751"/>
    </source>
</evidence>
<dbReference type="EMBL" id="RCOR01000019">
    <property type="protein sequence ID" value="RSN69325.1"/>
    <property type="molecule type" value="Genomic_DNA"/>
</dbReference>
<reference evidence="6 7" key="1">
    <citation type="submission" date="2018-10" db="EMBL/GenBank/DDBJ databases">
        <title>Co-occurring genomic capacity for anaerobic methane metabolism and dissimilatory sulfite reduction discovered in the Korarchaeota.</title>
        <authorList>
            <person name="Mckay L.J."/>
            <person name="Dlakic M."/>
            <person name="Fields M.W."/>
            <person name="Delmont T.O."/>
            <person name="Eren A.M."/>
            <person name="Jay Z.J."/>
            <person name="Klingelsmith K.B."/>
            <person name="Rusch D.B."/>
            <person name="Inskeep W.P."/>
        </authorList>
    </citation>
    <scope>NUCLEOTIDE SEQUENCE [LARGE SCALE GENOMIC DNA]</scope>
    <source>
        <strain evidence="6 7">WS</strain>
    </source>
</reference>
<comment type="function">
    <text evidence="4">DNA-dependent RNA polymerase (RNAP) catalyzes the transcription of DNA into RNA using the four ribonucleoside triphosphates as substrates.</text>
</comment>
<dbReference type="CDD" id="cd06927">
    <property type="entry name" value="RNAP_L"/>
    <property type="match status" value="1"/>
</dbReference>
<dbReference type="GeneID" id="6093413"/>
<evidence type="ECO:0000313" key="6">
    <source>
        <dbReference type="EMBL" id="RSN69325.1"/>
    </source>
</evidence>
<feature type="domain" description="DNA-directed RNA polymerase RBP11-like dimerisation" evidence="5">
    <location>
        <begin position="13"/>
        <end position="83"/>
    </location>
</feature>
<dbReference type="HAMAP" id="MF_00261">
    <property type="entry name" value="RNApol_arch_Rpo11"/>
    <property type="match status" value="1"/>
</dbReference>
<dbReference type="GO" id="GO:0000428">
    <property type="term" value="C:DNA-directed RNA polymerase complex"/>
    <property type="evidence" value="ECO:0007669"/>
    <property type="project" value="UniProtKB-KW"/>
</dbReference>
<dbReference type="SUPFAM" id="SSF55257">
    <property type="entry name" value="RBP11-like subunits of RNA polymerase"/>
    <property type="match status" value="1"/>
</dbReference>
<keyword evidence="2 4" id="KW-0804">Transcription</keyword>
<dbReference type="InterPro" id="IPR008193">
    <property type="entry name" value="RNA_pol_Rpb11_13-16kDa_CS"/>
</dbReference>
<proteinExistence type="inferred from homology"/>
<dbReference type="InterPro" id="IPR022905">
    <property type="entry name" value="Rpo11-like"/>
</dbReference>
<dbReference type="OMA" id="NVRFRIK"/>
<dbReference type="GO" id="GO:0046983">
    <property type="term" value="F:protein dimerization activity"/>
    <property type="evidence" value="ECO:0007669"/>
    <property type="project" value="InterPro"/>
</dbReference>
<dbReference type="Gene3D" id="3.30.1360.10">
    <property type="entry name" value="RNA polymerase, RBP11-like subunit"/>
    <property type="match status" value="1"/>
</dbReference>
<dbReference type="PANTHER" id="PTHR13946:SF28">
    <property type="entry name" value="DNA-DIRECTED RNA POLYMERASES I AND III SUBUNIT RPAC2"/>
    <property type="match status" value="1"/>
</dbReference>
<dbReference type="InterPro" id="IPR036603">
    <property type="entry name" value="RBP11-like"/>
</dbReference>
<dbReference type="SMR" id="A0A3R9PAD4"/>
<dbReference type="AlphaFoldDB" id="A0A3R9PAD4"/>
<evidence type="ECO:0000256" key="4">
    <source>
        <dbReference type="HAMAP-Rule" id="MF_00261"/>
    </source>
</evidence>
<dbReference type="RefSeq" id="WP_012308781.1">
    <property type="nucleotide sequence ID" value="NZ_RCOR01000019.1"/>
</dbReference>
<keyword evidence="1 4" id="KW-0240">DNA-directed RNA polymerase</keyword>
<gene>
    <name evidence="4" type="primary">rpo11</name>
    <name evidence="4" type="synonym">rpoL</name>
    <name evidence="6" type="ORF">D9Q81_03895</name>
</gene>
<dbReference type="GO" id="GO:0003899">
    <property type="term" value="F:DNA-directed RNA polymerase activity"/>
    <property type="evidence" value="ECO:0007669"/>
    <property type="project" value="UniProtKB-UniRule"/>
</dbReference>
<comment type="catalytic activity">
    <reaction evidence="4">
        <text>RNA(n) + a ribonucleoside 5'-triphosphate = RNA(n+1) + diphosphate</text>
        <dbReference type="Rhea" id="RHEA:21248"/>
        <dbReference type="Rhea" id="RHEA-COMP:14527"/>
        <dbReference type="Rhea" id="RHEA-COMP:17342"/>
        <dbReference type="ChEBI" id="CHEBI:33019"/>
        <dbReference type="ChEBI" id="CHEBI:61557"/>
        <dbReference type="ChEBI" id="CHEBI:140395"/>
        <dbReference type="EC" id="2.7.7.6"/>
    </reaction>
</comment>
<evidence type="ECO:0000313" key="7">
    <source>
        <dbReference type="Proteomes" id="UP000278149"/>
    </source>
</evidence>
<evidence type="ECO:0000259" key="5">
    <source>
        <dbReference type="Pfam" id="PF13656"/>
    </source>
</evidence>
<name>A0A3R9PAD4_9CREN</name>
<comment type="subcellular location">
    <subcellularLocation>
        <location evidence="4">Cytoplasm</location>
    </subcellularLocation>
</comment>
<dbReference type="GO" id="GO:0005737">
    <property type="term" value="C:cytoplasm"/>
    <property type="evidence" value="ECO:0007669"/>
    <property type="project" value="UniProtKB-SubCell"/>
</dbReference>
<comment type="subunit">
    <text evidence="4">Part of the RNA polymerase complex.</text>
</comment>
<dbReference type="EC" id="2.7.7.6" evidence="4"/>
<keyword evidence="4" id="KW-0808">Transferase</keyword>
<protein>
    <recommendedName>
        <fullName evidence="4">DNA-directed RNA polymerase subunit Rpo11</fullName>
        <ecNumber evidence="4">2.7.7.6</ecNumber>
    </recommendedName>
    <alternativeName>
        <fullName evidence="4">DNA-directed RNA polymerase subunit L</fullName>
    </alternativeName>
</protein>
<sequence>MEIEVVDVSRNEIRVLIRGETHTLLSPLVEELNSLDEVEFAGYDVPHPLKEESVLFLRVKEGMNPREVLKGAIRRLMEKYEIIGNSFIEELSSLKVNH</sequence>